<dbReference type="InterPro" id="IPR018711">
    <property type="entry name" value="NAGPA"/>
</dbReference>
<evidence type="ECO:0000259" key="2">
    <source>
        <dbReference type="Pfam" id="PF09992"/>
    </source>
</evidence>
<dbReference type="EMBL" id="VWMK01000008">
    <property type="protein sequence ID" value="KAA3765857.1"/>
    <property type="molecule type" value="Genomic_DNA"/>
</dbReference>
<dbReference type="Proteomes" id="UP000422221">
    <property type="component" value="Unassembled WGS sequence"/>
</dbReference>
<dbReference type="Gene3D" id="2.60.40.1080">
    <property type="match status" value="1"/>
</dbReference>
<reference evidence="3 4" key="1">
    <citation type="journal article" date="2019" name="Nat. Med.">
        <title>A library of human gut bacterial isolates paired with longitudinal multiomics data enables mechanistic microbiome research.</title>
        <authorList>
            <person name="Poyet M."/>
            <person name="Groussin M."/>
            <person name="Gibbons S.M."/>
            <person name="Avila-Pacheco J."/>
            <person name="Jiang X."/>
            <person name="Kearney S.M."/>
            <person name="Perrotta A.R."/>
            <person name="Berdy B."/>
            <person name="Zhao S."/>
            <person name="Lieberman T.D."/>
            <person name="Swanson P.K."/>
            <person name="Smith M."/>
            <person name="Roesemann S."/>
            <person name="Alexander J.E."/>
            <person name="Rich S.A."/>
            <person name="Livny J."/>
            <person name="Vlamakis H."/>
            <person name="Clish C."/>
            <person name="Bullock K."/>
            <person name="Deik A."/>
            <person name="Scott J."/>
            <person name="Pierce K.A."/>
            <person name="Xavier R.J."/>
            <person name="Alm E.J."/>
        </authorList>
    </citation>
    <scope>NUCLEOTIDE SEQUENCE [LARGE SCALE GENOMIC DNA]</scope>
    <source>
        <strain evidence="3 4">BIOML-A10</strain>
    </source>
</reference>
<feature type="chain" id="PRO_5029546028" description="Phosphodiester glycosidase domain-containing protein" evidence="1">
    <location>
        <begin position="22"/>
        <end position="830"/>
    </location>
</feature>
<name>A0A7J4XJU5_9BACE</name>
<evidence type="ECO:0000313" key="4">
    <source>
        <dbReference type="Proteomes" id="UP000422221"/>
    </source>
</evidence>
<evidence type="ECO:0000313" key="3">
    <source>
        <dbReference type="EMBL" id="KAA3765857.1"/>
    </source>
</evidence>
<dbReference type="PANTHER" id="PTHR40446:SF2">
    <property type="entry name" value="N-ACETYLGLUCOSAMINE-1-PHOSPHODIESTER ALPHA-N-ACETYLGLUCOSAMINIDASE"/>
    <property type="match status" value="1"/>
</dbReference>
<dbReference type="PANTHER" id="PTHR40446">
    <property type="entry name" value="N-ACETYLGLUCOSAMINE-1-PHOSPHODIESTER ALPHA-N-ACETYLGLUCOSAMINIDASE"/>
    <property type="match status" value="1"/>
</dbReference>
<protein>
    <recommendedName>
        <fullName evidence="2">Phosphodiester glycosidase domain-containing protein</fullName>
    </recommendedName>
</protein>
<sequence length="830" mass="92045">MKMKKILGGLLLLCGAQWVYAGGYITITDKPYYVDTLEHKVVGPGAVYTSLYIPDMPVYAYILKLDMQNPYNKIETFLANDSIPGTELVTRACERLTYEGHKAYCGINGDFFNVTDHKEFPLGAPRGGSIRDGEIQREPRDAWWGFATIDADNIPVFDHMEFEGTVNAGDAGVYKFQHVNIPRADCDACDLTFFNRYAGERTRQDENFSEMYGVERTEVYLKLAAGEKWKVNSPVQCIVGRRLENKGGNPIAADECVLSGTSEKSRAFLRNLTEGQEISIHMGIRCVNFGTYPEIEQMIGGNTALMYDGVLTERNTTESYNAVPYPRTAVGASKDKRWVYLLVADGKTSTSRGLTTTEVCDILKHWGAADAIGLDGGGSSEIIVNNKVANRPSDGKERAVGNGWLVVDLSQESPEIERLRFLDYKFELPRHGIIKPVVMGYNRYDRLLEENLEEVTFSCSPELGHIDDAGNFVVSGTASSGILTAHYGDLEVAQEVTVKEAADLAIRLDSVLLDARTAYPIEVQTTLEGNKVLIDHNALNWVVADENVCKIEKGILTAVANGTSTVVGTMNDFQGSLKVNVEIPQAGSLPAIDFTDPLLKLTSNLKGISMSGNDRLNINYTYATTRSPYFQLTKKINLYSLPKALKIVFNPHELPLNKIVLDLLPNNQSYAVIKEFSDIKANEDNEIYLPVSDIVTDPNDMAIWPLQFNSLKFTLNASGHSVGTEYTFELKEFTLIYDDQGVGLMPDEAGSNEMKIWNGTDGVYLYLAMDEGVPVIYEIYSIAGRKLRMGNLGICQTGEFKLNDGGLERGMYLLKVYKGTETAVFKCMKR</sequence>
<evidence type="ECO:0000256" key="1">
    <source>
        <dbReference type="SAM" id="SignalP"/>
    </source>
</evidence>
<accession>A0A7J4XJU5</accession>
<keyword evidence="1" id="KW-0732">Signal</keyword>
<dbReference type="Pfam" id="PF09992">
    <property type="entry name" value="NAGPA"/>
    <property type="match status" value="1"/>
</dbReference>
<feature type="domain" description="Phosphodiester glycosidase" evidence="2">
    <location>
        <begin position="287"/>
        <end position="406"/>
    </location>
</feature>
<proteinExistence type="predicted"/>
<comment type="caution">
    <text evidence="3">The sequence shown here is derived from an EMBL/GenBank/DDBJ whole genome shotgun (WGS) entry which is preliminary data.</text>
</comment>
<gene>
    <name evidence="3" type="ORF">F3F73_09875</name>
</gene>
<organism evidence="3 4">
    <name type="scientific">Bacteroides salyersiae</name>
    <dbReference type="NCBI Taxonomy" id="291644"/>
    <lineage>
        <taxon>Bacteria</taxon>
        <taxon>Pseudomonadati</taxon>
        <taxon>Bacteroidota</taxon>
        <taxon>Bacteroidia</taxon>
        <taxon>Bacteroidales</taxon>
        <taxon>Bacteroidaceae</taxon>
        <taxon>Bacteroides</taxon>
    </lineage>
</organism>
<feature type="signal peptide" evidence="1">
    <location>
        <begin position="1"/>
        <end position="21"/>
    </location>
</feature>
<dbReference type="AlphaFoldDB" id="A0A7J4XJU5"/>
<dbReference type="RefSeq" id="WP_021936051.1">
    <property type="nucleotide sequence ID" value="NZ_VWMF01000011.1"/>
</dbReference>